<evidence type="ECO:0000259" key="2">
    <source>
        <dbReference type="Pfam" id="PF07833"/>
    </source>
</evidence>
<proteinExistence type="predicted"/>
<organism evidence="3 4">
    <name type="scientific">Paenibacillus glycanilyticus</name>
    <dbReference type="NCBI Taxonomy" id="126569"/>
    <lineage>
        <taxon>Bacteria</taxon>
        <taxon>Bacillati</taxon>
        <taxon>Bacillota</taxon>
        <taxon>Bacilli</taxon>
        <taxon>Bacillales</taxon>
        <taxon>Paenibacillaceae</taxon>
        <taxon>Paenibacillus</taxon>
    </lineage>
</organism>
<dbReference type="SUPFAM" id="SSF55383">
    <property type="entry name" value="Copper amine oxidase, domain N"/>
    <property type="match status" value="1"/>
</dbReference>
<evidence type="ECO:0000313" key="4">
    <source>
        <dbReference type="Proteomes" id="UP001157114"/>
    </source>
</evidence>
<protein>
    <recommendedName>
        <fullName evidence="2">Copper amine oxidase-like N-terminal domain-containing protein</fullName>
    </recommendedName>
</protein>
<dbReference type="EMBL" id="BSSQ01000010">
    <property type="protein sequence ID" value="GLX68021.1"/>
    <property type="molecule type" value="Genomic_DNA"/>
</dbReference>
<keyword evidence="1" id="KW-0732">Signal</keyword>
<evidence type="ECO:0000256" key="1">
    <source>
        <dbReference type="SAM" id="SignalP"/>
    </source>
</evidence>
<dbReference type="RefSeq" id="WP_284238774.1">
    <property type="nucleotide sequence ID" value="NZ_BSSQ01000010.1"/>
</dbReference>
<dbReference type="Pfam" id="PF07833">
    <property type="entry name" value="Cu_amine_oxidN1"/>
    <property type="match status" value="1"/>
</dbReference>
<feature type="signal peptide" evidence="1">
    <location>
        <begin position="1"/>
        <end position="26"/>
    </location>
</feature>
<comment type="caution">
    <text evidence="3">The sequence shown here is derived from an EMBL/GenBank/DDBJ whole genome shotgun (WGS) entry which is preliminary data.</text>
</comment>
<dbReference type="Proteomes" id="UP001157114">
    <property type="component" value="Unassembled WGS sequence"/>
</dbReference>
<keyword evidence="4" id="KW-1185">Reference proteome</keyword>
<name>A0ABQ6GFB3_9BACL</name>
<dbReference type="Gene3D" id="3.30.457.10">
    <property type="entry name" value="Copper amine oxidase-like, N-terminal domain"/>
    <property type="match status" value="1"/>
</dbReference>
<feature type="domain" description="Copper amine oxidase-like N-terminal" evidence="2">
    <location>
        <begin position="37"/>
        <end position="134"/>
    </location>
</feature>
<dbReference type="InterPro" id="IPR036582">
    <property type="entry name" value="Mao_N_sf"/>
</dbReference>
<evidence type="ECO:0000313" key="3">
    <source>
        <dbReference type="EMBL" id="GLX68021.1"/>
    </source>
</evidence>
<feature type="chain" id="PRO_5045945708" description="Copper amine oxidase-like N-terminal domain-containing protein" evidence="1">
    <location>
        <begin position="27"/>
        <end position="273"/>
    </location>
</feature>
<reference evidence="3 4" key="1">
    <citation type="submission" date="2023-03" db="EMBL/GenBank/DDBJ databases">
        <title>Draft genome sequence of the bacteria which degrade cell wall of Tricholomamatutake.</title>
        <authorList>
            <person name="Konishi Y."/>
            <person name="Fukuta Y."/>
            <person name="Shirasaka N."/>
        </authorList>
    </citation>
    <scope>NUCLEOTIDE SEQUENCE [LARGE SCALE GENOMIC DNA]</scope>
    <source>
        <strain evidence="4">mu1</strain>
    </source>
</reference>
<sequence length="273" mass="30898">MKSKIVTSIIFALLLSLTTTSLWSSAAEAYDKVVQIKAAKMQNNRILIPLRSVSENMGATVQWDQAEQAITITKGNTNINLSINSQKVRVNETEFEMDVSPQLTYGVTYVPARFVSEAFGADVKWNQQTQQATITLDRLQMILTLEKQRVVPPSSIRITDQRLKLLVDQLNEATDLSAIKQIRSYFSPYFTDRFINSIIQNKGLKYNYKFKIIFQSGTSYIDYNTAIVNQASDNDSEYGSTQTLYRTATIVRTESGWKVDAVSFELVNEVMNP</sequence>
<gene>
    <name evidence="3" type="ORF">MU1_23660</name>
</gene>
<dbReference type="InterPro" id="IPR012854">
    <property type="entry name" value="Cu_amine_oxidase-like_N"/>
</dbReference>
<accession>A0ABQ6GFB3</accession>